<dbReference type="Proteomes" id="UP000192578">
    <property type="component" value="Unassembled WGS sequence"/>
</dbReference>
<gene>
    <name evidence="2" type="ORF">BV898_00976</name>
</gene>
<keyword evidence="3" id="KW-1185">Reference proteome</keyword>
<feature type="region of interest" description="Disordered" evidence="1">
    <location>
        <begin position="128"/>
        <end position="159"/>
    </location>
</feature>
<sequence>MAVSLRRPRRPRLLFRQLDPAEMLRRCGFLAFLCLLFVAWIAVKEFIRKPPQCKGLTKTCGNILRHFTFPDQLCAALKMNGHRIDRRRCKLNHAEDHNWHIICPTVHAAQHAVDIACPMMTRHCLPNDDQPPSGSNPLGAPAVGHPCAYPSGRTGHRDR</sequence>
<dbReference type="EMBL" id="MTYJ01000003">
    <property type="protein sequence ID" value="OQV25293.1"/>
    <property type="molecule type" value="Genomic_DNA"/>
</dbReference>
<name>A0A1W0XCS6_HYPEX</name>
<evidence type="ECO:0000313" key="3">
    <source>
        <dbReference type="Proteomes" id="UP000192578"/>
    </source>
</evidence>
<accession>A0A1W0XCS6</accession>
<evidence type="ECO:0000256" key="1">
    <source>
        <dbReference type="SAM" id="MobiDB-lite"/>
    </source>
</evidence>
<reference evidence="3" key="1">
    <citation type="submission" date="2017-01" db="EMBL/GenBank/DDBJ databases">
        <title>Comparative genomics of anhydrobiosis in the tardigrade Hypsibius dujardini.</title>
        <authorList>
            <person name="Yoshida Y."/>
            <person name="Koutsovoulos G."/>
            <person name="Laetsch D."/>
            <person name="Stevens L."/>
            <person name="Kumar S."/>
            <person name="Horikawa D."/>
            <person name="Ishino K."/>
            <person name="Komine S."/>
            <person name="Tomita M."/>
            <person name="Blaxter M."/>
            <person name="Arakawa K."/>
        </authorList>
    </citation>
    <scope>NUCLEOTIDE SEQUENCE [LARGE SCALE GENOMIC DNA]</scope>
    <source>
        <strain evidence="3">Z151</strain>
    </source>
</reference>
<dbReference type="AlphaFoldDB" id="A0A1W0XCS6"/>
<proteinExistence type="predicted"/>
<protein>
    <submittedName>
        <fullName evidence="2">Uncharacterized protein</fullName>
    </submittedName>
</protein>
<evidence type="ECO:0000313" key="2">
    <source>
        <dbReference type="EMBL" id="OQV25293.1"/>
    </source>
</evidence>
<comment type="caution">
    <text evidence="2">The sequence shown here is derived from an EMBL/GenBank/DDBJ whole genome shotgun (WGS) entry which is preliminary data.</text>
</comment>
<organism evidence="2 3">
    <name type="scientific">Hypsibius exemplaris</name>
    <name type="common">Freshwater tardigrade</name>
    <dbReference type="NCBI Taxonomy" id="2072580"/>
    <lineage>
        <taxon>Eukaryota</taxon>
        <taxon>Metazoa</taxon>
        <taxon>Ecdysozoa</taxon>
        <taxon>Tardigrada</taxon>
        <taxon>Eutardigrada</taxon>
        <taxon>Parachela</taxon>
        <taxon>Hypsibioidea</taxon>
        <taxon>Hypsibiidae</taxon>
        <taxon>Hypsibius</taxon>
    </lineage>
</organism>